<organism evidence="2 3">
    <name type="scientific">Paramicrobacterium chengjingii</name>
    <dbReference type="NCBI Taxonomy" id="2769067"/>
    <lineage>
        <taxon>Bacteria</taxon>
        <taxon>Bacillati</taxon>
        <taxon>Actinomycetota</taxon>
        <taxon>Actinomycetes</taxon>
        <taxon>Micrococcales</taxon>
        <taxon>Microbacteriaceae</taxon>
        <taxon>Paramicrobacterium</taxon>
    </lineage>
</organism>
<evidence type="ECO:0000313" key="2">
    <source>
        <dbReference type="EMBL" id="QPZ37367.1"/>
    </source>
</evidence>
<dbReference type="Proteomes" id="UP000662814">
    <property type="component" value="Chromosome"/>
</dbReference>
<feature type="region of interest" description="Disordered" evidence="1">
    <location>
        <begin position="1"/>
        <end position="22"/>
    </location>
</feature>
<proteinExistence type="predicted"/>
<dbReference type="Pfam" id="PF11662">
    <property type="entry name" value="DUF3263"/>
    <property type="match status" value="1"/>
</dbReference>
<protein>
    <submittedName>
        <fullName evidence="2">DUF3263 domain-containing protein</fullName>
    </submittedName>
</protein>
<evidence type="ECO:0000313" key="3">
    <source>
        <dbReference type="Proteomes" id="UP000662814"/>
    </source>
</evidence>
<dbReference type="InterPro" id="IPR021678">
    <property type="entry name" value="DUF3263"/>
</dbReference>
<name>A0ABX6YG44_9MICO</name>
<accession>A0ABX6YG44</accession>
<dbReference type="RefSeq" id="WP_166992105.1">
    <property type="nucleotide sequence ID" value="NZ_CP061169.1"/>
</dbReference>
<gene>
    <name evidence="2" type="ORF">HCR76_10985</name>
</gene>
<reference evidence="2 3" key="1">
    <citation type="submission" date="2020-12" db="EMBL/GenBank/DDBJ databases">
        <title>Microbacterium sp. HY060.</title>
        <authorList>
            <person name="Zhou J."/>
        </authorList>
    </citation>
    <scope>NUCLEOTIDE SEQUENCE [LARGE SCALE GENOMIC DNA]</scope>
    <source>
        <strain evidence="2 3">HY60</strain>
    </source>
</reference>
<dbReference type="EMBL" id="CP061169">
    <property type="protein sequence ID" value="QPZ37367.1"/>
    <property type="molecule type" value="Genomic_DNA"/>
</dbReference>
<sequence length="97" mass="11381">MASDERNAQAGENESAPLGERDRAILDFERQWWTHAGTKEQAIRQRFDVSSARYYQLLAALIRRPEALVYDPMLVKRLLRIRDQRSAARRRRTSADH</sequence>
<keyword evidence="3" id="KW-1185">Reference proteome</keyword>
<evidence type="ECO:0000256" key="1">
    <source>
        <dbReference type="SAM" id="MobiDB-lite"/>
    </source>
</evidence>